<protein>
    <submittedName>
        <fullName evidence="1">Uncharacterized protein</fullName>
    </submittedName>
</protein>
<name>A0A401JDB5_9PROT</name>
<reference evidence="1 2" key="1">
    <citation type="journal article" date="2019" name="Front. Microbiol.">
        <title>Genomes of Neutrophilic Sulfur-Oxidizing Chemolithoautotrophs Representing 9 Proteobacterial Species From 8 Genera.</title>
        <authorList>
            <person name="Watanabe T."/>
            <person name="Kojima H."/>
            <person name="Umezawa K."/>
            <person name="Hori C."/>
            <person name="Takasuka T.E."/>
            <person name="Kato Y."/>
            <person name="Fukui M."/>
        </authorList>
    </citation>
    <scope>NUCLEOTIDE SEQUENCE [LARGE SCALE GENOMIC DNA]</scope>
    <source>
        <strain evidence="1 2">TTN</strain>
    </source>
</reference>
<evidence type="ECO:0000313" key="2">
    <source>
        <dbReference type="Proteomes" id="UP000286806"/>
    </source>
</evidence>
<evidence type="ECO:0000313" key="1">
    <source>
        <dbReference type="EMBL" id="GBL45556.1"/>
    </source>
</evidence>
<dbReference type="AlphaFoldDB" id="A0A401JDB5"/>
<proteinExistence type="predicted"/>
<dbReference type="EMBL" id="BGOW01000013">
    <property type="protein sequence ID" value="GBL45556.1"/>
    <property type="molecule type" value="Genomic_DNA"/>
</dbReference>
<keyword evidence="2" id="KW-1185">Reference proteome</keyword>
<dbReference type="Proteomes" id="UP000286806">
    <property type="component" value="Unassembled WGS sequence"/>
</dbReference>
<sequence length="153" mass="17374">MRETQSQHKNVRVYGEKVNLLWQKNKLDAAIRLEEFWNELSQQLNFSRLCTYTMDNLDPGVYEGSLERICKCHSHLIPTENYALLENVVQKATNDLLGRDLTDAIGKLALSRPSTTQMPPAQATLLFLSEKLPLSARKILSRVQREYALAAAG</sequence>
<comment type="caution">
    <text evidence="1">The sequence shown here is derived from an EMBL/GenBank/DDBJ whole genome shotgun (WGS) entry which is preliminary data.</text>
</comment>
<organism evidence="1 2">
    <name type="scientific">Sulfuriferula multivorans</name>
    <dbReference type="NCBI Taxonomy" id="1559896"/>
    <lineage>
        <taxon>Bacteria</taxon>
        <taxon>Pseudomonadati</taxon>
        <taxon>Pseudomonadota</taxon>
        <taxon>Betaproteobacteria</taxon>
        <taxon>Nitrosomonadales</taxon>
        <taxon>Sulfuricellaceae</taxon>
        <taxon>Sulfuriferula</taxon>
    </lineage>
</organism>
<gene>
    <name evidence="1" type="ORF">SFMTTN_1366</name>
</gene>
<accession>A0A401JDB5</accession>